<dbReference type="InParanoid" id="G5ABI1"/>
<dbReference type="EMBL" id="JH159163">
    <property type="protein sequence ID" value="EGZ06706.1"/>
    <property type="molecule type" value="Genomic_DNA"/>
</dbReference>
<dbReference type="KEGG" id="psoj:PHYSODRAFT_530025"/>
<proteinExistence type="predicted"/>
<feature type="compositionally biased region" description="Basic and acidic residues" evidence="1">
    <location>
        <begin position="149"/>
        <end position="175"/>
    </location>
</feature>
<reference evidence="2 3" key="1">
    <citation type="journal article" date="2006" name="Science">
        <title>Phytophthora genome sequences uncover evolutionary origins and mechanisms of pathogenesis.</title>
        <authorList>
            <person name="Tyler B.M."/>
            <person name="Tripathy S."/>
            <person name="Zhang X."/>
            <person name="Dehal P."/>
            <person name="Jiang R.H."/>
            <person name="Aerts A."/>
            <person name="Arredondo F.D."/>
            <person name="Baxter L."/>
            <person name="Bensasson D."/>
            <person name="Beynon J.L."/>
            <person name="Chapman J."/>
            <person name="Damasceno C.M."/>
            <person name="Dorrance A.E."/>
            <person name="Dou D."/>
            <person name="Dickerman A.W."/>
            <person name="Dubchak I.L."/>
            <person name="Garbelotto M."/>
            <person name="Gijzen M."/>
            <person name="Gordon S.G."/>
            <person name="Govers F."/>
            <person name="Grunwald N.J."/>
            <person name="Huang W."/>
            <person name="Ivors K.L."/>
            <person name="Jones R.W."/>
            <person name="Kamoun S."/>
            <person name="Krampis K."/>
            <person name="Lamour K.H."/>
            <person name="Lee M.K."/>
            <person name="McDonald W.H."/>
            <person name="Medina M."/>
            <person name="Meijer H.J."/>
            <person name="Nordberg E.K."/>
            <person name="Maclean D.J."/>
            <person name="Ospina-Giraldo M.D."/>
            <person name="Morris P.F."/>
            <person name="Phuntumart V."/>
            <person name="Putnam N.H."/>
            <person name="Rash S."/>
            <person name="Rose J.K."/>
            <person name="Sakihama Y."/>
            <person name="Salamov A.A."/>
            <person name="Savidor A."/>
            <person name="Scheuring C.F."/>
            <person name="Smith B.M."/>
            <person name="Sobral B.W."/>
            <person name="Terry A."/>
            <person name="Torto-Alalibo T.A."/>
            <person name="Win J."/>
            <person name="Xu Z."/>
            <person name="Zhang H."/>
            <person name="Grigoriev I.V."/>
            <person name="Rokhsar D.S."/>
            <person name="Boore J.L."/>
        </authorList>
    </citation>
    <scope>NUCLEOTIDE SEQUENCE [LARGE SCALE GENOMIC DNA]</scope>
    <source>
        <strain evidence="2 3">P6497</strain>
    </source>
</reference>
<dbReference type="OMA" id="ITEMFEQ"/>
<evidence type="ECO:0000313" key="2">
    <source>
        <dbReference type="EMBL" id="EGZ06706.1"/>
    </source>
</evidence>
<dbReference type="RefSeq" id="XP_009537470.1">
    <property type="nucleotide sequence ID" value="XM_009539175.1"/>
</dbReference>
<sequence length="207" mass="22986">KLQRRQRMHSRVEALLNVVKDQQTQYQQAAELLSVRVAKYVTAQQATTNQAAATKASSSATQFTRGLELQALQTELLELKGAVMDTFLQPRVETKVVEVTKEVTKELPILLRPAEVSVSDRVARQSTAKIVRDSAGRVESTKPVAAPHVESDNKQPEAPTHEEGAKTTVERRRDQTTMTTAEITELFGQFDEELSTAGSYRMLFATS</sequence>
<keyword evidence="3" id="KW-1185">Reference proteome</keyword>
<evidence type="ECO:0000313" key="3">
    <source>
        <dbReference type="Proteomes" id="UP000002640"/>
    </source>
</evidence>
<dbReference type="Proteomes" id="UP000002640">
    <property type="component" value="Unassembled WGS sequence"/>
</dbReference>
<evidence type="ECO:0000256" key="1">
    <source>
        <dbReference type="SAM" id="MobiDB-lite"/>
    </source>
</evidence>
<gene>
    <name evidence="2" type="ORF">PHYSODRAFT_530025</name>
</gene>
<dbReference type="AlphaFoldDB" id="G5ABI1"/>
<name>G5ABI1_PHYSP</name>
<feature type="non-terminal residue" evidence="2">
    <location>
        <position position="1"/>
    </location>
</feature>
<protein>
    <submittedName>
        <fullName evidence="2">Uncharacterized protein</fullName>
    </submittedName>
</protein>
<dbReference type="GeneID" id="20661443"/>
<feature type="region of interest" description="Disordered" evidence="1">
    <location>
        <begin position="134"/>
        <end position="177"/>
    </location>
</feature>
<organism evidence="2 3">
    <name type="scientific">Phytophthora sojae (strain P6497)</name>
    <name type="common">Soybean stem and root rot agent</name>
    <name type="synonym">Phytophthora megasperma f. sp. glycines</name>
    <dbReference type="NCBI Taxonomy" id="1094619"/>
    <lineage>
        <taxon>Eukaryota</taxon>
        <taxon>Sar</taxon>
        <taxon>Stramenopiles</taxon>
        <taxon>Oomycota</taxon>
        <taxon>Peronosporomycetes</taxon>
        <taxon>Peronosporales</taxon>
        <taxon>Peronosporaceae</taxon>
        <taxon>Phytophthora</taxon>
    </lineage>
</organism>
<accession>G5ABI1</accession>